<dbReference type="PANTHER" id="PTHR43422:SF3">
    <property type="entry name" value="THIAMINE THIAZOLE SYNTHASE"/>
    <property type="match status" value="1"/>
</dbReference>
<dbReference type="InterPro" id="IPR036188">
    <property type="entry name" value="FAD/NAD-bd_sf"/>
</dbReference>
<evidence type="ECO:0000256" key="1">
    <source>
        <dbReference type="SAM" id="MobiDB-lite"/>
    </source>
</evidence>
<reference evidence="4" key="1">
    <citation type="journal article" date="2019" name="Int. J. Syst. Evol. Microbiol.">
        <title>The Global Catalogue of Microorganisms (GCM) 10K type strain sequencing project: providing services to taxonomists for standard genome sequencing and annotation.</title>
        <authorList>
            <consortium name="The Broad Institute Genomics Platform"/>
            <consortium name="The Broad Institute Genome Sequencing Center for Infectious Disease"/>
            <person name="Wu L."/>
            <person name="Ma J."/>
        </authorList>
    </citation>
    <scope>NUCLEOTIDE SEQUENCE [LARGE SCALE GENOMIC DNA]</scope>
    <source>
        <strain evidence="4">JCM 4505</strain>
    </source>
</reference>
<feature type="region of interest" description="Disordered" evidence="1">
    <location>
        <begin position="452"/>
        <end position="481"/>
    </location>
</feature>
<organism evidence="3 4">
    <name type="scientific">Streptomyces polychromogenes</name>
    <dbReference type="NCBI Taxonomy" id="67342"/>
    <lineage>
        <taxon>Bacteria</taxon>
        <taxon>Bacillati</taxon>
        <taxon>Actinomycetota</taxon>
        <taxon>Actinomycetes</taxon>
        <taxon>Kitasatosporales</taxon>
        <taxon>Streptomycetaceae</taxon>
        <taxon>Streptomyces</taxon>
    </lineage>
</organism>
<evidence type="ECO:0000259" key="2">
    <source>
        <dbReference type="Pfam" id="PF01494"/>
    </source>
</evidence>
<feature type="domain" description="FAD-binding" evidence="2">
    <location>
        <begin position="2"/>
        <end position="352"/>
    </location>
</feature>
<dbReference type="PANTHER" id="PTHR43422">
    <property type="entry name" value="THIAMINE THIAZOLE SYNTHASE"/>
    <property type="match status" value="1"/>
</dbReference>
<evidence type="ECO:0000313" key="4">
    <source>
        <dbReference type="Proteomes" id="UP001501867"/>
    </source>
</evidence>
<name>A0ABP3ERC0_9ACTN</name>
<dbReference type="SUPFAM" id="SSF51905">
    <property type="entry name" value="FAD/NAD(P)-binding domain"/>
    <property type="match status" value="1"/>
</dbReference>
<evidence type="ECO:0000313" key="3">
    <source>
        <dbReference type="EMBL" id="GAA0275025.1"/>
    </source>
</evidence>
<protein>
    <recommendedName>
        <fullName evidence="2">FAD-binding domain-containing protein</fullName>
    </recommendedName>
</protein>
<dbReference type="EMBL" id="BAAABV010000009">
    <property type="protein sequence ID" value="GAA0275025.1"/>
    <property type="molecule type" value="Genomic_DNA"/>
</dbReference>
<accession>A0ABP3ERC0</accession>
<dbReference type="InterPro" id="IPR002938">
    <property type="entry name" value="FAD-bd"/>
</dbReference>
<comment type="caution">
    <text evidence="3">The sequence shown here is derived from an EMBL/GenBank/DDBJ whole genome shotgun (WGS) entry which is preliminary data.</text>
</comment>
<sequence>MVVGGGISGLITARVLADHFARVTVLEQDSVTADTGYHRGVPQARHLHALLARGSQIMEQLFPGLRDELAAQGAPVFDMGTSARVLFPSGWAPRTHIGVLIQNCSRATLERCLRARVLAITRVSVQSGWQVKDLCWDGTRSRVTGVVVSSMSKAPGQPADGDPRHATAPAVESITADLVVHAAGRTSQLADWLHQAGYPKPASRTVHSGTSYASRLFTAQPGIMNDHHIISETPHAPDVRRGAAVQTVEGGAVMVTLLGADGEVPPADEQGFVAYARSLRDSAAAEVITSGTPLGPAYRALRLDNRWVLYHRMPRWPDRLLCVGDAVCCFNPAYGQGMTVAAFEGQLLGRLLGRNRFVRDLTGLAPIFQRRLARALAVPWAMATSSDLGWAPDKPPLGARLARWYSDHLIALIPGSPRVYQNLYQVAQMVRSPAALLHPAILGQVARRAVLTRNRPKTREPGKRPAGPRERAGDLLLDPPD</sequence>
<feature type="compositionally biased region" description="Basic and acidic residues" evidence="1">
    <location>
        <begin position="457"/>
        <end position="473"/>
    </location>
</feature>
<proteinExistence type="predicted"/>
<keyword evidence="4" id="KW-1185">Reference proteome</keyword>
<dbReference type="Pfam" id="PF01494">
    <property type="entry name" value="FAD_binding_3"/>
    <property type="match status" value="1"/>
</dbReference>
<dbReference type="Proteomes" id="UP001501867">
    <property type="component" value="Unassembled WGS sequence"/>
</dbReference>
<gene>
    <name evidence="3" type="ORF">GCM10010302_10840</name>
</gene>
<dbReference type="Gene3D" id="3.50.50.60">
    <property type="entry name" value="FAD/NAD(P)-binding domain"/>
    <property type="match status" value="2"/>
</dbReference>